<proteinExistence type="predicted"/>
<dbReference type="Gene3D" id="6.20.210.20">
    <property type="entry name" value="THAP domain"/>
    <property type="match status" value="1"/>
</dbReference>
<reference evidence="7 8" key="1">
    <citation type="journal article" date="2022" name="Nat. Ecol. Evol.">
        <title>A masculinizing supergene underlies an exaggerated male reproductive morph in a spider.</title>
        <authorList>
            <person name="Hendrickx F."/>
            <person name="De Corte Z."/>
            <person name="Sonet G."/>
            <person name="Van Belleghem S.M."/>
            <person name="Kostlbacher S."/>
            <person name="Vangestel C."/>
        </authorList>
    </citation>
    <scope>NUCLEOTIDE SEQUENCE [LARGE SCALE GENOMIC DNA]</scope>
    <source>
        <strain evidence="7">W744_W776</strain>
    </source>
</reference>
<evidence type="ECO:0000313" key="8">
    <source>
        <dbReference type="Proteomes" id="UP000827092"/>
    </source>
</evidence>
<dbReference type="EMBL" id="JAFNEN010000269">
    <property type="protein sequence ID" value="KAG8187522.1"/>
    <property type="molecule type" value="Genomic_DNA"/>
</dbReference>
<keyword evidence="2 5" id="KW-0863">Zinc-finger</keyword>
<organism evidence="7 8">
    <name type="scientific">Oedothorax gibbosus</name>
    <dbReference type="NCBI Taxonomy" id="931172"/>
    <lineage>
        <taxon>Eukaryota</taxon>
        <taxon>Metazoa</taxon>
        <taxon>Ecdysozoa</taxon>
        <taxon>Arthropoda</taxon>
        <taxon>Chelicerata</taxon>
        <taxon>Arachnida</taxon>
        <taxon>Araneae</taxon>
        <taxon>Araneomorphae</taxon>
        <taxon>Entelegynae</taxon>
        <taxon>Araneoidea</taxon>
        <taxon>Linyphiidae</taxon>
        <taxon>Erigoninae</taxon>
        <taxon>Oedothorax</taxon>
    </lineage>
</organism>
<dbReference type="SMART" id="SM00980">
    <property type="entry name" value="THAP"/>
    <property type="match status" value="1"/>
</dbReference>
<gene>
    <name evidence="7" type="ORF">JTE90_019952</name>
</gene>
<dbReference type="SUPFAM" id="SSF57716">
    <property type="entry name" value="Glucocorticoid receptor-like (DNA-binding domain)"/>
    <property type="match status" value="1"/>
</dbReference>
<dbReference type="InterPro" id="IPR006612">
    <property type="entry name" value="THAP_Znf"/>
</dbReference>
<dbReference type="Proteomes" id="UP000827092">
    <property type="component" value="Unassembled WGS sequence"/>
</dbReference>
<dbReference type="InterPro" id="IPR052224">
    <property type="entry name" value="THAP_domain_protein"/>
</dbReference>
<accession>A0AAV6UT03</accession>
<dbReference type="PANTHER" id="PTHR46927:SF3">
    <property type="entry name" value="THAP-TYPE DOMAIN-CONTAINING PROTEIN"/>
    <property type="match status" value="1"/>
</dbReference>
<evidence type="ECO:0000259" key="6">
    <source>
        <dbReference type="PROSITE" id="PS50950"/>
    </source>
</evidence>
<dbReference type="GO" id="GO:0003677">
    <property type="term" value="F:DNA binding"/>
    <property type="evidence" value="ECO:0007669"/>
    <property type="project" value="UniProtKB-UniRule"/>
</dbReference>
<evidence type="ECO:0000256" key="4">
    <source>
        <dbReference type="ARBA" id="ARBA00023125"/>
    </source>
</evidence>
<keyword evidence="4 5" id="KW-0238">DNA-binding</keyword>
<dbReference type="AlphaFoldDB" id="A0AAV6UT03"/>
<keyword evidence="1" id="KW-0479">Metal-binding</keyword>
<dbReference type="SMART" id="SM00692">
    <property type="entry name" value="DM3"/>
    <property type="match status" value="1"/>
</dbReference>
<comment type="caution">
    <text evidence="7">The sequence shown here is derived from an EMBL/GenBank/DDBJ whole genome shotgun (WGS) entry which is preliminary data.</text>
</comment>
<evidence type="ECO:0000256" key="5">
    <source>
        <dbReference type="PROSITE-ProRule" id="PRU00309"/>
    </source>
</evidence>
<dbReference type="GO" id="GO:0008270">
    <property type="term" value="F:zinc ion binding"/>
    <property type="evidence" value="ECO:0007669"/>
    <property type="project" value="UniProtKB-KW"/>
</dbReference>
<name>A0AAV6UT03_9ARAC</name>
<evidence type="ECO:0000256" key="2">
    <source>
        <dbReference type="ARBA" id="ARBA00022771"/>
    </source>
</evidence>
<dbReference type="Pfam" id="PF05485">
    <property type="entry name" value="THAP"/>
    <property type="match status" value="1"/>
</dbReference>
<sequence>MPNSCVVLNCKEWRKKGFVTLHRFPKDPERRKLWENKVKKTNFKATNSSRICSKHFTDDCYDTSKFGGPWLKENAVPSIFENFETLSSSRSTREFMEKKLPEKRKSNDEIVTANSSITEENKHLCYLGDFDETIVLTPKKAKKLLRVSKSKFTNYKKQIKR</sequence>
<protein>
    <recommendedName>
        <fullName evidence="6">THAP-type domain-containing protein</fullName>
    </recommendedName>
</protein>
<dbReference type="PANTHER" id="PTHR46927">
    <property type="entry name" value="AGAP005574-PA"/>
    <property type="match status" value="1"/>
</dbReference>
<dbReference type="PROSITE" id="PS50950">
    <property type="entry name" value="ZF_THAP"/>
    <property type="match status" value="1"/>
</dbReference>
<feature type="domain" description="THAP-type" evidence="6">
    <location>
        <begin position="1"/>
        <end position="80"/>
    </location>
</feature>
<dbReference type="InterPro" id="IPR038441">
    <property type="entry name" value="THAP_Znf_sf"/>
</dbReference>
<keyword evidence="3" id="KW-0862">Zinc</keyword>
<evidence type="ECO:0000256" key="1">
    <source>
        <dbReference type="ARBA" id="ARBA00022723"/>
    </source>
</evidence>
<evidence type="ECO:0000313" key="7">
    <source>
        <dbReference type="EMBL" id="KAG8187522.1"/>
    </source>
</evidence>
<evidence type="ECO:0000256" key="3">
    <source>
        <dbReference type="ARBA" id="ARBA00022833"/>
    </source>
</evidence>
<keyword evidence="8" id="KW-1185">Reference proteome</keyword>